<keyword evidence="7" id="KW-1185">Reference proteome</keyword>
<dbReference type="OrthoDB" id="4697647at2"/>
<evidence type="ECO:0000256" key="2">
    <source>
        <dbReference type="ARBA" id="ARBA00022679"/>
    </source>
</evidence>
<feature type="binding site" evidence="4">
    <location>
        <position position="31"/>
    </location>
    <ligand>
        <name>S-adenosyl-L-methionine</name>
        <dbReference type="ChEBI" id="CHEBI:59789"/>
    </ligand>
</feature>
<comment type="caution">
    <text evidence="4">Lacks conserved residue(s) required for the propagation of feature annotation.</text>
</comment>
<dbReference type="InterPro" id="IPR013216">
    <property type="entry name" value="Methyltransf_11"/>
</dbReference>
<dbReference type="HAMAP" id="MF_02057">
    <property type="entry name" value="tRNA_methyltr_CmoM"/>
    <property type="match status" value="1"/>
</dbReference>
<accession>A0A094LAT6</accession>
<dbReference type="SUPFAM" id="SSF53335">
    <property type="entry name" value="S-adenosyl-L-methionine-dependent methyltransferases"/>
    <property type="match status" value="1"/>
</dbReference>
<evidence type="ECO:0000259" key="5">
    <source>
        <dbReference type="Pfam" id="PF08241"/>
    </source>
</evidence>
<dbReference type="Pfam" id="PF08241">
    <property type="entry name" value="Methyltransf_11"/>
    <property type="match status" value="1"/>
</dbReference>
<evidence type="ECO:0000313" key="7">
    <source>
        <dbReference type="Proteomes" id="UP000054363"/>
    </source>
</evidence>
<dbReference type="PANTHER" id="PTHR43464">
    <property type="entry name" value="METHYLTRANSFERASE"/>
    <property type="match status" value="1"/>
</dbReference>
<keyword evidence="3 4" id="KW-0949">S-adenosyl-L-methionine</keyword>
<comment type="similarity">
    <text evidence="4">Belongs to the class I-like SAM-binding methyltransferase superfamily. CmoM family.</text>
</comment>
<name>A0A094LAT6_9GAMM</name>
<keyword evidence="2 4" id="KW-0808">Transferase</keyword>
<comment type="catalytic activity">
    <reaction evidence="4">
        <text>5-carboxymethoxyuridine(34) in tRNA + S-adenosyl-L-methionine = 5-methoxycarbonylmethoxyuridine(34) in tRNA + S-adenosyl-L-homocysteine</text>
        <dbReference type="Rhea" id="RHEA:54080"/>
        <dbReference type="Rhea" id="RHEA-COMP:13383"/>
        <dbReference type="Rhea" id="RHEA-COMP:13781"/>
        <dbReference type="ChEBI" id="CHEBI:57856"/>
        <dbReference type="ChEBI" id="CHEBI:59789"/>
        <dbReference type="ChEBI" id="CHEBI:136879"/>
        <dbReference type="ChEBI" id="CHEBI:138053"/>
    </reaction>
</comment>
<dbReference type="AlphaFoldDB" id="A0A094LAT6"/>
<dbReference type="STRING" id="435908.IDSA_04660"/>
<evidence type="ECO:0000256" key="4">
    <source>
        <dbReference type="HAMAP-Rule" id="MF_02057"/>
    </source>
</evidence>
<protein>
    <recommendedName>
        <fullName evidence="4">tRNA 5-carboxymethoxyuridine methyltransferase</fullName>
        <ecNumber evidence="4">2.1.1.-</ecNumber>
    </recommendedName>
    <alternativeName>
        <fullName evidence="4">cmo5U methyltransferase</fullName>
    </alternativeName>
</protein>
<gene>
    <name evidence="4" type="primary">cmoM</name>
    <name evidence="6" type="ORF">IDSA_04660</name>
</gene>
<feature type="binding site" evidence="4">
    <location>
        <begin position="55"/>
        <end position="56"/>
    </location>
    <ligand>
        <name>S-adenosyl-L-methionine</name>
        <dbReference type="ChEBI" id="CHEBI:59789"/>
    </ligand>
</feature>
<dbReference type="GO" id="GO:0097697">
    <property type="term" value="F:tRNA (5-carboxymethoxyuridine(34)-5-O)-methyltransferase activity"/>
    <property type="evidence" value="ECO:0007669"/>
    <property type="project" value="UniProtKB-UniRule"/>
</dbReference>
<dbReference type="RefSeq" id="WP_034774572.1">
    <property type="nucleotide sequence ID" value="NZ_JPER01000001.1"/>
</dbReference>
<dbReference type="GO" id="GO:0032259">
    <property type="term" value="P:methylation"/>
    <property type="evidence" value="ECO:0007669"/>
    <property type="project" value="UniProtKB-KW"/>
</dbReference>
<dbReference type="Proteomes" id="UP000054363">
    <property type="component" value="Unassembled WGS sequence"/>
</dbReference>
<sequence>MSKKITSDQSFAGIGKKFSRNIYDTAKGKIRLAVLERDLQDLIKAEKPLKVLDIGAGLGQFSERLAAAGHQVVHTDIAADMVEAAQARHQELQLSEQYHYYVAPLQELPQLLQQQHYDLVLCHAVLEWLADPESAIRLLKGFLKPEGTLSLMFYNRDAKILANVIYGNFDYVEAGLEVKKKVRLSPQRPVAPADVERWLQDSELRINARTGVRCFHDYLRNQDDQQRFEQLLGLELKYNRQSPFNQIGRYLHWRIQHG</sequence>
<dbReference type="InterPro" id="IPR029063">
    <property type="entry name" value="SAM-dependent_MTases_sf"/>
</dbReference>
<comment type="function">
    <text evidence="4">Catalyzes the methylation of 5-carboxymethoxyuridine (cmo5U) to form 5-methoxycarbonylmethoxyuridine (mcmo5U) at position 34 in tRNAs.</text>
</comment>
<comment type="caution">
    <text evidence="6">The sequence shown here is derived from an EMBL/GenBank/DDBJ whole genome shotgun (WGS) entry which is preliminary data.</text>
</comment>
<dbReference type="EC" id="2.1.1.-" evidence="4"/>
<feature type="domain" description="Methyltransferase type 11" evidence="5">
    <location>
        <begin position="52"/>
        <end position="150"/>
    </location>
</feature>
<proteinExistence type="inferred from homology"/>
<feature type="binding site" evidence="4">
    <location>
        <position position="123"/>
    </location>
    <ligand>
        <name>S-adenosyl-L-methionine</name>
        <dbReference type="ChEBI" id="CHEBI:59789"/>
    </ligand>
</feature>
<feature type="binding site" evidence="4">
    <location>
        <position position="76"/>
    </location>
    <ligand>
        <name>S-adenosyl-L-methionine</name>
        <dbReference type="ChEBI" id="CHEBI:59789"/>
    </ligand>
</feature>
<evidence type="ECO:0000256" key="3">
    <source>
        <dbReference type="ARBA" id="ARBA00022691"/>
    </source>
</evidence>
<evidence type="ECO:0000256" key="1">
    <source>
        <dbReference type="ARBA" id="ARBA00022603"/>
    </source>
</evidence>
<dbReference type="Gene3D" id="3.40.50.150">
    <property type="entry name" value="Vaccinia Virus protein VP39"/>
    <property type="match status" value="1"/>
</dbReference>
<dbReference type="GO" id="GO:0006400">
    <property type="term" value="P:tRNA modification"/>
    <property type="evidence" value="ECO:0007669"/>
    <property type="project" value="UniProtKB-UniRule"/>
</dbReference>
<dbReference type="eggNOG" id="COG2227">
    <property type="taxonomic scope" value="Bacteria"/>
</dbReference>
<dbReference type="GO" id="GO:0008757">
    <property type="term" value="F:S-adenosylmethionine-dependent methyltransferase activity"/>
    <property type="evidence" value="ECO:0007669"/>
    <property type="project" value="InterPro"/>
</dbReference>
<dbReference type="EMBL" id="JPER01000001">
    <property type="protein sequence ID" value="KFZ31973.1"/>
    <property type="molecule type" value="Genomic_DNA"/>
</dbReference>
<dbReference type="InterPro" id="IPR033664">
    <property type="entry name" value="Cmo5U_methylTrfase"/>
</dbReference>
<dbReference type="CDD" id="cd02440">
    <property type="entry name" value="AdoMet_MTases"/>
    <property type="match status" value="1"/>
</dbReference>
<organism evidence="6 7">
    <name type="scientific">Pseudidiomarina salinarum</name>
    <dbReference type="NCBI Taxonomy" id="435908"/>
    <lineage>
        <taxon>Bacteria</taxon>
        <taxon>Pseudomonadati</taxon>
        <taxon>Pseudomonadota</taxon>
        <taxon>Gammaproteobacteria</taxon>
        <taxon>Alteromonadales</taxon>
        <taxon>Idiomarinaceae</taxon>
        <taxon>Pseudidiomarina</taxon>
    </lineage>
</organism>
<evidence type="ECO:0000313" key="6">
    <source>
        <dbReference type="EMBL" id="KFZ31973.1"/>
    </source>
</evidence>
<reference evidence="6 7" key="1">
    <citation type="submission" date="2014-06" db="EMBL/GenBank/DDBJ databases">
        <title>The draft genome sequence of Idiomarina salinarum ISL-52.</title>
        <authorList>
            <person name="Du J."/>
            <person name="Shao Z."/>
        </authorList>
    </citation>
    <scope>NUCLEOTIDE SEQUENCE [LARGE SCALE GENOMIC DNA]</scope>
    <source>
        <strain evidence="6 7">ISL-52</strain>
    </source>
</reference>
<keyword evidence="1 4" id="KW-0489">Methyltransferase</keyword>
<keyword evidence="4" id="KW-0819">tRNA processing</keyword>
<dbReference type="PANTHER" id="PTHR43464:SF19">
    <property type="entry name" value="UBIQUINONE BIOSYNTHESIS O-METHYLTRANSFERASE, MITOCHONDRIAL"/>
    <property type="match status" value="1"/>
</dbReference>